<evidence type="ECO:0000256" key="7">
    <source>
        <dbReference type="RuleBase" id="RU363032"/>
    </source>
</evidence>
<feature type="transmembrane region" description="Helical" evidence="7">
    <location>
        <begin position="80"/>
        <end position="99"/>
    </location>
</feature>
<organism evidence="9 10">
    <name type="scientific">Cohnella phaseoli</name>
    <dbReference type="NCBI Taxonomy" id="456490"/>
    <lineage>
        <taxon>Bacteria</taxon>
        <taxon>Bacillati</taxon>
        <taxon>Bacillota</taxon>
        <taxon>Bacilli</taxon>
        <taxon>Bacillales</taxon>
        <taxon>Paenibacillaceae</taxon>
        <taxon>Cohnella</taxon>
    </lineage>
</organism>
<comment type="caution">
    <text evidence="9">The sequence shown here is derived from an EMBL/GenBank/DDBJ whole genome shotgun (WGS) entry which is preliminary data.</text>
</comment>
<dbReference type="Proteomes" id="UP000256977">
    <property type="component" value="Unassembled WGS sequence"/>
</dbReference>
<sequence length="294" mass="33302">MKLLSRKKSGNDQFAAWVFLLPALLAFLIFKYYPILLGFFISFYEINIVELPGKFVGFSNYSRAFADPDFYAALRNNVEFWVIGLILNFWPPIILALLVNEVRKGKTFFRMTYFIPAVAPSIAILVLWKYIYSPDYGLANAILNYFHLPGLTWLNDVALVKWAMYLPGLIISGGMSMVIYMASLNEVPKEMYESAMIDGAGVAKRIWHITLPFIMPIVKVMFIMDLINRFNEAAVPLVYTGGGPVGETTTLILYALKSAMNNLDYSYAITLANIAFVIIFIITALQMKLTSREK</sequence>
<evidence type="ECO:0000313" key="9">
    <source>
        <dbReference type="EMBL" id="RED65507.1"/>
    </source>
</evidence>
<keyword evidence="3" id="KW-1003">Cell membrane</keyword>
<comment type="subcellular location">
    <subcellularLocation>
        <location evidence="1 7">Cell membrane</location>
        <topology evidence="1 7">Multi-pass membrane protein</topology>
    </subcellularLocation>
</comment>
<dbReference type="Gene3D" id="1.10.3720.10">
    <property type="entry name" value="MetI-like"/>
    <property type="match status" value="1"/>
</dbReference>
<feature type="transmembrane region" description="Helical" evidence="7">
    <location>
        <begin position="14"/>
        <end position="33"/>
    </location>
</feature>
<dbReference type="AlphaFoldDB" id="A0A3D9IV36"/>
<dbReference type="PANTHER" id="PTHR30193">
    <property type="entry name" value="ABC TRANSPORTER PERMEASE PROTEIN"/>
    <property type="match status" value="1"/>
</dbReference>
<evidence type="ECO:0000259" key="8">
    <source>
        <dbReference type="PROSITE" id="PS50928"/>
    </source>
</evidence>
<reference evidence="9 10" key="1">
    <citation type="submission" date="2018-07" db="EMBL/GenBank/DDBJ databases">
        <title>Genomic Encyclopedia of Type Strains, Phase III (KMG-III): the genomes of soil and plant-associated and newly described type strains.</title>
        <authorList>
            <person name="Whitman W."/>
        </authorList>
    </citation>
    <scope>NUCLEOTIDE SEQUENCE [LARGE SCALE GENOMIC DNA]</scope>
    <source>
        <strain evidence="9 10">CECT 7287</strain>
    </source>
</reference>
<dbReference type="InterPro" id="IPR051393">
    <property type="entry name" value="ABC_transporter_permease"/>
</dbReference>
<dbReference type="RefSeq" id="WP_116062907.1">
    <property type="nucleotide sequence ID" value="NZ_QRDZ01000019.1"/>
</dbReference>
<dbReference type="CDD" id="cd06261">
    <property type="entry name" value="TM_PBP2"/>
    <property type="match status" value="1"/>
</dbReference>
<evidence type="ECO:0000256" key="5">
    <source>
        <dbReference type="ARBA" id="ARBA00022989"/>
    </source>
</evidence>
<keyword evidence="10" id="KW-1185">Reference proteome</keyword>
<dbReference type="SUPFAM" id="SSF161098">
    <property type="entry name" value="MetI-like"/>
    <property type="match status" value="1"/>
</dbReference>
<keyword evidence="9" id="KW-0762">Sugar transport</keyword>
<evidence type="ECO:0000313" key="10">
    <source>
        <dbReference type="Proteomes" id="UP000256977"/>
    </source>
</evidence>
<keyword evidence="6 7" id="KW-0472">Membrane</keyword>
<dbReference type="OrthoDB" id="2550282at2"/>
<dbReference type="EMBL" id="QRDZ01000019">
    <property type="protein sequence ID" value="RED65507.1"/>
    <property type="molecule type" value="Genomic_DNA"/>
</dbReference>
<feature type="domain" description="ABC transmembrane type-1" evidence="8">
    <location>
        <begin position="74"/>
        <end position="286"/>
    </location>
</feature>
<feature type="transmembrane region" description="Helical" evidence="7">
    <location>
        <begin position="206"/>
        <end position="227"/>
    </location>
</feature>
<feature type="transmembrane region" description="Helical" evidence="7">
    <location>
        <begin position="111"/>
        <end position="131"/>
    </location>
</feature>
<gene>
    <name evidence="9" type="ORF">DFP98_119149</name>
</gene>
<name>A0A3D9IV36_9BACL</name>
<evidence type="ECO:0000256" key="2">
    <source>
        <dbReference type="ARBA" id="ARBA00022448"/>
    </source>
</evidence>
<keyword evidence="2 7" id="KW-0813">Transport</keyword>
<evidence type="ECO:0000256" key="3">
    <source>
        <dbReference type="ARBA" id="ARBA00022475"/>
    </source>
</evidence>
<dbReference type="PANTHER" id="PTHR30193:SF41">
    <property type="entry name" value="DIACETYLCHITOBIOSE UPTAKE SYSTEM PERMEASE PROTEIN NGCF"/>
    <property type="match status" value="1"/>
</dbReference>
<evidence type="ECO:0000256" key="6">
    <source>
        <dbReference type="ARBA" id="ARBA00023136"/>
    </source>
</evidence>
<feature type="transmembrane region" description="Helical" evidence="7">
    <location>
        <begin position="162"/>
        <end position="185"/>
    </location>
</feature>
<dbReference type="PROSITE" id="PS50928">
    <property type="entry name" value="ABC_TM1"/>
    <property type="match status" value="1"/>
</dbReference>
<feature type="transmembrane region" description="Helical" evidence="7">
    <location>
        <begin position="265"/>
        <end position="285"/>
    </location>
</feature>
<dbReference type="Pfam" id="PF00528">
    <property type="entry name" value="BPD_transp_1"/>
    <property type="match status" value="1"/>
</dbReference>
<dbReference type="GO" id="GO:0005886">
    <property type="term" value="C:plasma membrane"/>
    <property type="evidence" value="ECO:0007669"/>
    <property type="project" value="UniProtKB-SubCell"/>
</dbReference>
<dbReference type="GO" id="GO:0055085">
    <property type="term" value="P:transmembrane transport"/>
    <property type="evidence" value="ECO:0007669"/>
    <property type="project" value="InterPro"/>
</dbReference>
<dbReference type="InterPro" id="IPR000515">
    <property type="entry name" value="MetI-like"/>
</dbReference>
<comment type="similarity">
    <text evidence="7">Belongs to the binding-protein-dependent transport system permease family.</text>
</comment>
<keyword evidence="4 7" id="KW-0812">Transmembrane</keyword>
<proteinExistence type="inferred from homology"/>
<protein>
    <submittedName>
        <fullName evidence="9">Multiple sugar transport system permease protein</fullName>
    </submittedName>
</protein>
<keyword evidence="5 7" id="KW-1133">Transmembrane helix</keyword>
<accession>A0A3D9IV36</accession>
<evidence type="ECO:0000256" key="4">
    <source>
        <dbReference type="ARBA" id="ARBA00022692"/>
    </source>
</evidence>
<dbReference type="InterPro" id="IPR035906">
    <property type="entry name" value="MetI-like_sf"/>
</dbReference>
<evidence type="ECO:0000256" key="1">
    <source>
        <dbReference type="ARBA" id="ARBA00004651"/>
    </source>
</evidence>